<feature type="region of interest" description="Disordered" evidence="1">
    <location>
        <begin position="243"/>
        <end position="341"/>
    </location>
</feature>
<name>A0A9E7EF84_9LILI</name>
<evidence type="ECO:0000259" key="2">
    <source>
        <dbReference type="PROSITE" id="PS51279"/>
    </source>
</evidence>
<dbReference type="PROSITE" id="PS51279">
    <property type="entry name" value="BCNT_C"/>
    <property type="match status" value="1"/>
</dbReference>
<dbReference type="InterPro" id="IPR011421">
    <property type="entry name" value="BCNT-C"/>
</dbReference>
<dbReference type="Pfam" id="PF07572">
    <property type="entry name" value="BCNT"/>
    <property type="match status" value="1"/>
</dbReference>
<evidence type="ECO:0000313" key="4">
    <source>
        <dbReference type="Proteomes" id="UP001055439"/>
    </source>
</evidence>
<feature type="compositionally biased region" description="Basic and acidic residues" evidence="1">
    <location>
        <begin position="243"/>
        <end position="254"/>
    </location>
</feature>
<dbReference type="OrthoDB" id="29013at2759"/>
<feature type="compositionally biased region" description="Pro residues" evidence="1">
    <location>
        <begin position="281"/>
        <end position="291"/>
    </location>
</feature>
<dbReference type="SMART" id="SM00028">
    <property type="entry name" value="TPR"/>
    <property type="match status" value="7"/>
</dbReference>
<proteinExistence type="predicted"/>
<gene>
    <name evidence="3" type="ORF">MUK42_08919</name>
</gene>
<dbReference type="PANTHER" id="PTHR44102">
    <property type="entry name" value="PROTEIN NPG1"/>
    <property type="match status" value="1"/>
</dbReference>
<organism evidence="3 4">
    <name type="scientific">Musa troglodytarum</name>
    <name type="common">fe'i banana</name>
    <dbReference type="NCBI Taxonomy" id="320322"/>
    <lineage>
        <taxon>Eukaryota</taxon>
        <taxon>Viridiplantae</taxon>
        <taxon>Streptophyta</taxon>
        <taxon>Embryophyta</taxon>
        <taxon>Tracheophyta</taxon>
        <taxon>Spermatophyta</taxon>
        <taxon>Magnoliopsida</taxon>
        <taxon>Liliopsida</taxon>
        <taxon>Zingiberales</taxon>
        <taxon>Musaceae</taxon>
        <taxon>Musa</taxon>
    </lineage>
</organism>
<sequence length="1061" mass="117757">MASLDDSGNKADTADVIEGNQVPGLQEQHEDSAGALTNAVVDSERKARVEEVWKQMNSGLPVKVPKPFVNKSNSTELTMTKKTIPDWMVTLGLAPAKMAATKDPLGKRPAIIQNGTSEQAKKLATAAISAVKDVASAATAGRGNVELTEVHDFAGEEIEVKKFVDADSKEAAEKARLAGAPSSALDTILEQIKKKPKLSVLNKTKKDWGEFKEENQGMEEELDAYKKSSNQYLDKVSFLQRTDHREFERERDARLAMQAKRRPATKEDDLAWPPWISHSPPGFPSPPPTPSPQSYHETTPRDCSRSRRDRRSGDLSSIPRSPDRVLLRVPSPLRPPSNARRQLLPWRGLAARSRGANMGIGEFEAEGDGGEEDEMSVKEREVSVNGLSMKTSEVEAKLDDGNIQEAESSLREGLSLNYEEARALLGRLEYQRGNIEAALRVFDGIDLQAAIQRLQPSPEKPPSRRSRSHSVSIHSVSQHAASLVLEAIYLKSMSLQKLGKATEAAQECRSVLDAVEKIFQHGIPDVLVEQKLQETVSKAVELLPELWKQAGRYQEALASYRRALLSQWNLDDECCARIQKRFAVFLLYGGVEASPPSLASQIDGSFVPKNNLEEAILLLIILLRKWYLGKTQWDPSVIEHLSFALSMCGQTSVLARHFEELIPGTYARSDRWYSLALCYSAADQNHSALNLLRKLLKKDESPDYIMALLLAAKICSDDCLFSAEGVEYARRAIANAQVVYEHLKSVGLRFLGNCLGKLAKIASSDHERSSLQSEALRSLDEVVSLERHNPEILFDLALEYAEQRNTNAALRYAKEFIDATGGSISKGWRLLALVLSAQQRYSEAEIVIDAALDETAKWEQGPLLRLKAKLKVAQSLHMDAVEAYRLLLALVQAQRKSFGSFNNIIEVEDENVSEFEVWRGLANLYSGLSHWRDAEICLEKARTLKPYSASTLHIEGRMLEAHGQMQQALATYGNALSVELDHVPSKESIGALLSKRGSKSLPVARSFLSDALRLEPMNRLAWYYLGVIHRDEGRMVDAADCFQAASLLEESDPIESFSSLL</sequence>
<dbReference type="Gene3D" id="1.25.40.10">
    <property type="entry name" value="Tetratricopeptide repeat domain"/>
    <property type="match status" value="3"/>
</dbReference>
<reference evidence="3" key="1">
    <citation type="submission" date="2022-05" db="EMBL/GenBank/DDBJ databases">
        <title>The Musa troglodytarum L. genome provides insights into the mechanism of non-climacteric behaviour and enrichment of carotenoids.</title>
        <authorList>
            <person name="Wang J."/>
        </authorList>
    </citation>
    <scope>NUCLEOTIDE SEQUENCE</scope>
    <source>
        <tissue evidence="3">Leaf</tissue>
    </source>
</reference>
<dbReference type="AlphaFoldDB" id="A0A9E7EF84"/>
<protein>
    <submittedName>
        <fullName evidence="3">Tetratricopeptide repeat domain containing protein</fullName>
    </submittedName>
</protein>
<dbReference type="SUPFAM" id="SSF48452">
    <property type="entry name" value="TPR-like"/>
    <property type="match status" value="2"/>
</dbReference>
<dbReference type="Proteomes" id="UP001055439">
    <property type="component" value="Chromosome 1"/>
</dbReference>
<dbReference type="InterPro" id="IPR043376">
    <property type="entry name" value="NPG1-like"/>
</dbReference>
<keyword evidence="4" id="KW-1185">Reference proteome</keyword>
<dbReference type="InterPro" id="IPR011990">
    <property type="entry name" value="TPR-like_helical_dom_sf"/>
</dbReference>
<evidence type="ECO:0000313" key="3">
    <source>
        <dbReference type="EMBL" id="URD75267.1"/>
    </source>
</evidence>
<dbReference type="PANTHER" id="PTHR44102:SF5">
    <property type="entry name" value="PROTEIN NPG1"/>
    <property type="match status" value="1"/>
</dbReference>
<dbReference type="InterPro" id="IPR019734">
    <property type="entry name" value="TPR_rpt"/>
</dbReference>
<dbReference type="EMBL" id="CP097502">
    <property type="protein sequence ID" value="URD75267.1"/>
    <property type="molecule type" value="Genomic_DNA"/>
</dbReference>
<feature type="domain" description="BCNT-C" evidence="2">
    <location>
        <begin position="179"/>
        <end position="260"/>
    </location>
</feature>
<feature type="region of interest" description="Disordered" evidence="1">
    <location>
        <begin position="1"/>
        <end position="38"/>
    </location>
</feature>
<accession>A0A9E7EF84</accession>
<evidence type="ECO:0000256" key="1">
    <source>
        <dbReference type="SAM" id="MobiDB-lite"/>
    </source>
</evidence>
<dbReference type="Pfam" id="PF13432">
    <property type="entry name" value="TPR_16"/>
    <property type="match status" value="3"/>
</dbReference>